<feature type="compositionally biased region" description="Polar residues" evidence="2">
    <location>
        <begin position="343"/>
        <end position="355"/>
    </location>
</feature>
<feature type="region of interest" description="Disordered" evidence="2">
    <location>
        <begin position="486"/>
        <end position="649"/>
    </location>
</feature>
<accession>A0A2H3B6T5</accession>
<feature type="compositionally biased region" description="Polar residues" evidence="2">
    <location>
        <begin position="306"/>
        <end position="326"/>
    </location>
</feature>
<reference evidence="4" key="1">
    <citation type="journal article" date="2017" name="Nat. Ecol. Evol.">
        <title>Genome expansion and lineage-specific genetic innovations in the forest pathogenic fungi Armillaria.</title>
        <authorList>
            <person name="Sipos G."/>
            <person name="Prasanna A.N."/>
            <person name="Walter M.C."/>
            <person name="O'Connor E."/>
            <person name="Balint B."/>
            <person name="Krizsan K."/>
            <person name="Kiss B."/>
            <person name="Hess J."/>
            <person name="Varga T."/>
            <person name="Slot J."/>
            <person name="Riley R."/>
            <person name="Boka B."/>
            <person name="Rigling D."/>
            <person name="Barry K."/>
            <person name="Lee J."/>
            <person name="Mihaltcheva S."/>
            <person name="LaButti K."/>
            <person name="Lipzen A."/>
            <person name="Waldron R."/>
            <person name="Moloney N.M."/>
            <person name="Sperisen C."/>
            <person name="Kredics L."/>
            <person name="Vagvoelgyi C."/>
            <person name="Patrignani A."/>
            <person name="Fitzpatrick D."/>
            <person name="Nagy I."/>
            <person name="Doyle S."/>
            <person name="Anderson J.B."/>
            <person name="Grigoriev I.V."/>
            <person name="Gueldener U."/>
            <person name="Muensterkoetter M."/>
            <person name="Nagy L.G."/>
        </authorList>
    </citation>
    <scope>NUCLEOTIDE SEQUENCE [LARGE SCALE GENOMIC DNA]</scope>
    <source>
        <strain evidence="4">28-4</strain>
    </source>
</reference>
<dbReference type="Proteomes" id="UP000218334">
    <property type="component" value="Unassembled WGS sequence"/>
</dbReference>
<feature type="compositionally biased region" description="Basic and acidic residues" evidence="2">
    <location>
        <begin position="406"/>
        <end position="424"/>
    </location>
</feature>
<feature type="coiled-coil region" evidence="1">
    <location>
        <begin position="143"/>
        <end position="208"/>
    </location>
</feature>
<dbReference type="AlphaFoldDB" id="A0A2H3B6T5"/>
<organism evidence="3 4">
    <name type="scientific">Armillaria solidipes</name>
    <dbReference type="NCBI Taxonomy" id="1076256"/>
    <lineage>
        <taxon>Eukaryota</taxon>
        <taxon>Fungi</taxon>
        <taxon>Dikarya</taxon>
        <taxon>Basidiomycota</taxon>
        <taxon>Agaricomycotina</taxon>
        <taxon>Agaricomycetes</taxon>
        <taxon>Agaricomycetidae</taxon>
        <taxon>Agaricales</taxon>
        <taxon>Marasmiineae</taxon>
        <taxon>Physalacriaceae</taxon>
        <taxon>Armillaria</taxon>
    </lineage>
</organism>
<sequence length="649" mass="70048">MVPNNDIRNPGSAPHPGVLQSELLTAMANDAPPQSLALSDIMHTLSPSPGPQNTEQSQYANGTDSEERARSLDPPQEVDLKSCRNKLSEMGLLSGENESATPRERELANMVLSLLDARQWDPAQLLEQADTISGLMQERGLLLQLFSEERARWEAEKEGWERSAEALISQRTKENPDAFKTEQMTYFNSLLESDNKAKTEKLQEALARLSSSRPSHSALLNASTYLSSLPYPAATGDSALVAQKQRGAKKKKKDKDQKVPPPAHGGSDEDKHAEAVLTDSGVTAKSDAEGSASTSTLPLLDPPPNINGQTSYLSAAQDSMTASPQSQQYRFAVDVYAHLRPKNVQSSAPPGQTVYSKKGRPAKAKDTKPSQPTTLSSDARTEHILLAARKIGRERATVVSSVTQAERQRDIAREQERLEKERARPAASTSHYRGVTSPRTPKRGNVAPAASGSNHYLHVAGSPRGGYLYSPSPGAGLYQHLLTPQARQVGRPSPAAGSSKNPPTPLDSLVDVALNMAEDSPPSRRRRRATSPESPSQKRRRTSGSGTRSALDVLADQAAAYGKESEEQTGRRKPRARLGKVAAPRIISPAPRVIERGEEEEKGEVPRPSPPPDADVDADGDIDPDIEMEPSSSPPRDSDLDGRASGHAP</sequence>
<feature type="region of interest" description="Disordered" evidence="2">
    <location>
        <begin position="243"/>
        <end position="326"/>
    </location>
</feature>
<feature type="compositionally biased region" description="Acidic residues" evidence="2">
    <location>
        <begin position="614"/>
        <end position="628"/>
    </location>
</feature>
<keyword evidence="1" id="KW-0175">Coiled coil</keyword>
<evidence type="ECO:0000313" key="4">
    <source>
        <dbReference type="Proteomes" id="UP000218334"/>
    </source>
</evidence>
<name>A0A2H3B6T5_9AGAR</name>
<protein>
    <submittedName>
        <fullName evidence="3">Uncharacterized protein</fullName>
    </submittedName>
</protein>
<feature type="compositionally biased region" description="Polar residues" evidence="2">
    <location>
        <begin position="369"/>
        <end position="378"/>
    </location>
</feature>
<feature type="region of interest" description="Disordered" evidence="2">
    <location>
        <begin position="25"/>
        <end position="78"/>
    </location>
</feature>
<feature type="region of interest" description="Disordered" evidence="2">
    <location>
        <begin position="406"/>
        <end position="454"/>
    </location>
</feature>
<evidence type="ECO:0000256" key="2">
    <source>
        <dbReference type="SAM" id="MobiDB-lite"/>
    </source>
</evidence>
<evidence type="ECO:0000256" key="1">
    <source>
        <dbReference type="SAM" id="Coils"/>
    </source>
</evidence>
<evidence type="ECO:0000313" key="3">
    <source>
        <dbReference type="EMBL" id="PBK60297.1"/>
    </source>
</evidence>
<feature type="compositionally biased region" description="Basic and acidic residues" evidence="2">
    <location>
        <begin position="636"/>
        <end position="649"/>
    </location>
</feature>
<feature type="region of interest" description="Disordered" evidence="2">
    <location>
        <begin position="342"/>
        <end position="378"/>
    </location>
</feature>
<proteinExistence type="predicted"/>
<gene>
    <name evidence="3" type="ORF">ARMSODRAFT_730865</name>
</gene>
<feature type="compositionally biased region" description="Polar residues" evidence="2">
    <location>
        <begin position="45"/>
        <end position="63"/>
    </location>
</feature>
<dbReference type="EMBL" id="KZ293489">
    <property type="protein sequence ID" value="PBK60297.1"/>
    <property type="molecule type" value="Genomic_DNA"/>
</dbReference>
<dbReference type="STRING" id="1076256.A0A2H3B6T5"/>
<keyword evidence="4" id="KW-1185">Reference proteome</keyword>